<dbReference type="RefSeq" id="XP_024580260.1">
    <property type="nucleotide sequence ID" value="XM_024729932.1"/>
</dbReference>
<dbReference type="InterPro" id="IPR023780">
    <property type="entry name" value="Chromo_domain"/>
</dbReference>
<accession>A0A0N7L6C5</accession>
<evidence type="ECO:0000313" key="4">
    <source>
        <dbReference type="Proteomes" id="UP000054928"/>
    </source>
</evidence>
<dbReference type="GeneID" id="36409232"/>
<sequence>MAPRAPPLHAATHSPAPLLGVAPTERGSPHGEAAGARRAFNRQERSHSDMLLQHDGQRISDHEGPRLQGLEEQHESPDGGRPGHHRPPPELLDASGDVHYHVERLVGRRRRQGQTQYLVKWRGYPDSENPWEFEAPLRQDFPSRRGRF</sequence>
<feature type="region of interest" description="Disordered" evidence="1">
    <location>
        <begin position="1"/>
        <end position="98"/>
    </location>
</feature>
<dbReference type="PROSITE" id="PS50013">
    <property type="entry name" value="CHROMO_2"/>
    <property type="match status" value="1"/>
</dbReference>
<feature type="domain" description="Chromo" evidence="2">
    <location>
        <begin position="100"/>
        <end position="148"/>
    </location>
</feature>
<feature type="region of interest" description="Disordered" evidence="1">
    <location>
        <begin position="129"/>
        <end position="148"/>
    </location>
</feature>
<feature type="compositionally biased region" description="Basic and acidic residues" evidence="1">
    <location>
        <begin position="55"/>
        <end position="78"/>
    </location>
</feature>
<dbReference type="EMBL" id="CCYD01000810">
    <property type="protein sequence ID" value="CEG43891.1"/>
    <property type="molecule type" value="Genomic_DNA"/>
</dbReference>
<dbReference type="Pfam" id="PF00385">
    <property type="entry name" value="Chromo"/>
    <property type="match status" value="1"/>
</dbReference>
<evidence type="ECO:0000259" key="2">
    <source>
        <dbReference type="PROSITE" id="PS50013"/>
    </source>
</evidence>
<name>A0A0N7L6C5_PLAHL</name>
<dbReference type="CDD" id="cd00024">
    <property type="entry name" value="CD_CSD"/>
    <property type="match status" value="1"/>
</dbReference>
<evidence type="ECO:0000313" key="3">
    <source>
        <dbReference type="EMBL" id="CEG43891.1"/>
    </source>
</evidence>
<keyword evidence="4" id="KW-1185">Reference proteome</keyword>
<organism evidence="3 4">
    <name type="scientific">Plasmopara halstedii</name>
    <name type="common">Downy mildew of sunflower</name>
    <dbReference type="NCBI Taxonomy" id="4781"/>
    <lineage>
        <taxon>Eukaryota</taxon>
        <taxon>Sar</taxon>
        <taxon>Stramenopiles</taxon>
        <taxon>Oomycota</taxon>
        <taxon>Peronosporomycetes</taxon>
        <taxon>Peronosporales</taxon>
        <taxon>Peronosporaceae</taxon>
        <taxon>Plasmopara</taxon>
    </lineage>
</organism>
<dbReference type="SUPFAM" id="SSF54160">
    <property type="entry name" value="Chromo domain-like"/>
    <property type="match status" value="1"/>
</dbReference>
<evidence type="ECO:0000256" key="1">
    <source>
        <dbReference type="SAM" id="MobiDB-lite"/>
    </source>
</evidence>
<dbReference type="InterPro" id="IPR016197">
    <property type="entry name" value="Chromo-like_dom_sf"/>
</dbReference>
<protein>
    <submittedName>
        <fullName evidence="3">Heterochromatin-associated protein HP1 and related CHROMO domain proteins</fullName>
    </submittedName>
</protein>
<dbReference type="SMART" id="SM00298">
    <property type="entry name" value="CHROMO"/>
    <property type="match status" value="1"/>
</dbReference>
<dbReference type="OrthoDB" id="119747at2759"/>
<feature type="compositionally biased region" description="Basic and acidic residues" evidence="1">
    <location>
        <begin position="135"/>
        <end position="148"/>
    </location>
</feature>
<dbReference type="Proteomes" id="UP000054928">
    <property type="component" value="Unassembled WGS sequence"/>
</dbReference>
<reference evidence="4" key="1">
    <citation type="submission" date="2014-09" db="EMBL/GenBank/DDBJ databases">
        <authorList>
            <person name="Sharma Rahul"/>
            <person name="Thines Marco"/>
        </authorList>
    </citation>
    <scope>NUCLEOTIDE SEQUENCE [LARGE SCALE GENOMIC DNA]</scope>
</reference>
<proteinExistence type="predicted"/>
<dbReference type="Gene3D" id="2.40.50.40">
    <property type="match status" value="1"/>
</dbReference>
<dbReference type="InterPro" id="IPR000953">
    <property type="entry name" value="Chromo/chromo_shadow_dom"/>
</dbReference>
<dbReference type="STRING" id="4781.A0A0N7L6C5"/>
<dbReference type="AlphaFoldDB" id="A0A0N7L6C5"/>